<dbReference type="AlphaFoldDB" id="N6XAY2"/>
<evidence type="ECO:0000313" key="3">
    <source>
        <dbReference type="Proteomes" id="UP000013015"/>
    </source>
</evidence>
<accession>N6XAY2</accession>
<proteinExistence type="predicted"/>
<dbReference type="SUPFAM" id="SSF46955">
    <property type="entry name" value="Putative DNA-binding domain"/>
    <property type="match status" value="1"/>
</dbReference>
<dbReference type="Proteomes" id="UP000013015">
    <property type="component" value="Unassembled WGS sequence"/>
</dbReference>
<dbReference type="HOGENOM" id="CLU_106726_2_0_11"/>
<reference evidence="2 3" key="1">
    <citation type="submission" date="2013-03" db="EMBL/GenBank/DDBJ databases">
        <title>Reference genome for the Human Microbiome Project.</title>
        <authorList>
            <person name="Aqrawi P."/>
            <person name="Ayvaz T."/>
            <person name="Bess C."/>
            <person name="Blankenburg K."/>
            <person name="Coyle M."/>
            <person name="Deng J."/>
            <person name="Forbes L."/>
            <person name="Fowler G."/>
            <person name="Francisco L."/>
            <person name="Fu Q."/>
            <person name="Gibbs R."/>
            <person name="Gross S."/>
            <person name="Gubbala S."/>
            <person name="Hale W."/>
            <person name="Hemphill L."/>
            <person name="Highlander S."/>
            <person name="Hirani K."/>
            <person name="Jackson L."/>
            <person name="Jakkamsetti A."/>
            <person name="Javaid M."/>
            <person name="Jayaseelan J.C."/>
            <person name="Jiang H."/>
            <person name="Joshi V."/>
            <person name="Korchina V."/>
            <person name="Kovar C."/>
            <person name="Lara F."/>
            <person name="Lee S."/>
            <person name="Liu Y."/>
            <person name="Mata R."/>
            <person name="Mathew T."/>
            <person name="Munidasa M."/>
            <person name="Muzny D."/>
            <person name="Nazareth L."/>
            <person name="Ngo R."/>
            <person name="Nguyen L."/>
            <person name="Nguyen N."/>
            <person name="Okwuonu G."/>
            <person name="Ongeri F."/>
            <person name="Palculict T."/>
            <person name="Patil S."/>
            <person name="Petrosino J."/>
            <person name="Pham C."/>
            <person name="Pham P."/>
            <person name="Pu L.-L."/>
            <person name="Qin X."/>
            <person name="Qu J."/>
            <person name="Reid J."/>
            <person name="Ross M."/>
            <person name="Ruth R."/>
            <person name="Saada N."/>
            <person name="San Lucas F."/>
            <person name="Santibanez J."/>
            <person name="Shang Y."/>
            <person name="Simmons D."/>
            <person name="Song X.-Z."/>
            <person name="Tang L.-Y."/>
            <person name="Thornton R."/>
            <person name="Warren J."/>
            <person name="Weissenberger G."/>
            <person name="Wilczek-Boney K."/>
            <person name="Worley K."/>
            <person name="Youmans B."/>
            <person name="Zhang J."/>
            <person name="Zhang L."/>
            <person name="Zhao Z."/>
            <person name="Zhou C."/>
            <person name="Zhu D."/>
            <person name="Zhu Y."/>
        </authorList>
    </citation>
    <scope>NUCLEOTIDE SEQUENCE [LARGE SCALE GENOMIC DNA]</scope>
    <source>
        <strain evidence="2 3">F0333</strain>
    </source>
</reference>
<dbReference type="NCBIfam" id="TIGR01764">
    <property type="entry name" value="excise"/>
    <property type="match status" value="1"/>
</dbReference>
<dbReference type="InterPro" id="IPR009061">
    <property type="entry name" value="DNA-bd_dom_put_sf"/>
</dbReference>
<dbReference type="InterPro" id="IPR041657">
    <property type="entry name" value="HTH_17"/>
</dbReference>
<evidence type="ECO:0000313" key="2">
    <source>
        <dbReference type="EMBL" id="ENO18308.1"/>
    </source>
</evidence>
<dbReference type="PATRIC" id="fig|888050.3.peg.833"/>
<dbReference type="STRING" id="888050.HMPREF9004_0877"/>
<dbReference type="eggNOG" id="COG3311">
    <property type="taxonomic scope" value="Bacteria"/>
</dbReference>
<name>N6XAY2_9ACTO</name>
<dbReference type="EMBL" id="AQHZ01000015">
    <property type="protein sequence ID" value="ENO18308.1"/>
    <property type="molecule type" value="Genomic_DNA"/>
</dbReference>
<dbReference type="Pfam" id="PF12728">
    <property type="entry name" value="HTH_17"/>
    <property type="match status" value="1"/>
</dbReference>
<gene>
    <name evidence="2" type="ORF">HMPREF9004_0877</name>
</gene>
<sequence length="152" mass="17237">MPPEDRRELHEIDQLLAAQPRLVDQQGHAIPLPEEVFSVLRDVVEAMQAGRAIVLTPTAMRLTTGEAAEILGVSRPTLVKLLEDGKIPFDKPNRHRYVMLEDLERYRAKRAAERRAAIMRFSESAREHQFDDPTPEEVAEAVRVVRSGMSTE</sequence>
<dbReference type="GO" id="GO:0003677">
    <property type="term" value="F:DNA binding"/>
    <property type="evidence" value="ECO:0007669"/>
    <property type="project" value="InterPro"/>
</dbReference>
<keyword evidence="3" id="KW-1185">Reference proteome</keyword>
<evidence type="ECO:0000259" key="1">
    <source>
        <dbReference type="Pfam" id="PF12728"/>
    </source>
</evidence>
<organism evidence="2 3">
    <name type="scientific">Schaalia cardiffensis F0333</name>
    <dbReference type="NCBI Taxonomy" id="888050"/>
    <lineage>
        <taxon>Bacteria</taxon>
        <taxon>Bacillati</taxon>
        <taxon>Actinomycetota</taxon>
        <taxon>Actinomycetes</taxon>
        <taxon>Actinomycetales</taxon>
        <taxon>Actinomycetaceae</taxon>
        <taxon>Schaalia</taxon>
    </lineage>
</organism>
<dbReference type="Gene3D" id="1.10.1660.10">
    <property type="match status" value="1"/>
</dbReference>
<protein>
    <submittedName>
        <fullName evidence="2">Excisionase family DNA binding domain protein</fullName>
    </submittedName>
</protein>
<comment type="caution">
    <text evidence="2">The sequence shown here is derived from an EMBL/GenBank/DDBJ whole genome shotgun (WGS) entry which is preliminary data.</text>
</comment>
<feature type="domain" description="Helix-turn-helix" evidence="1">
    <location>
        <begin position="62"/>
        <end position="110"/>
    </location>
</feature>
<dbReference type="InterPro" id="IPR010093">
    <property type="entry name" value="SinI_DNA-bd"/>
</dbReference>